<evidence type="ECO:0000313" key="2">
    <source>
        <dbReference type="Proteomes" id="UP000216429"/>
    </source>
</evidence>
<dbReference type="OrthoDB" id="8558191at2"/>
<name>A0A261VCM5_9BORD</name>
<evidence type="ECO:0000313" key="1">
    <source>
        <dbReference type="EMBL" id="OZI71894.1"/>
    </source>
</evidence>
<comment type="caution">
    <text evidence="1">The sequence shown here is derived from an EMBL/GenBank/DDBJ whole genome shotgun (WGS) entry which is preliminary data.</text>
</comment>
<dbReference type="RefSeq" id="WP_094815863.1">
    <property type="nucleotide sequence ID" value="NZ_NEVU01000003.1"/>
</dbReference>
<organism evidence="1 2">
    <name type="scientific">Bordetella genomosp. 12</name>
    <dbReference type="NCBI Taxonomy" id="463035"/>
    <lineage>
        <taxon>Bacteria</taxon>
        <taxon>Pseudomonadati</taxon>
        <taxon>Pseudomonadota</taxon>
        <taxon>Betaproteobacteria</taxon>
        <taxon>Burkholderiales</taxon>
        <taxon>Alcaligenaceae</taxon>
        <taxon>Bordetella</taxon>
    </lineage>
</organism>
<dbReference type="Proteomes" id="UP000216429">
    <property type="component" value="Unassembled WGS sequence"/>
</dbReference>
<gene>
    <name evidence="1" type="ORF">CAL22_19115</name>
</gene>
<accession>A0A261VCM5</accession>
<sequence length="253" mass="26766">MTRWHTAWAGLGLTACAVVAALCVLPARWLLIAQPPDALISLADAQGTLWEGRAWIALGAPGQRRLLAEPVHWRWSGRQIVASHPWLQGPLTLTPALDGWRISAQNLRAPATVLTALGAPWNTLNPGGMLDLRWQDLNTAALAKGPLAQLRWQDASTALAPLPRIGNYVMRLQGAGGRSAALALATEGGLLQIDGQGSADAQGLQFSGRATFAPGIDASQRRALESLLSALGRRQGDVVSFGNRTAAPAHQTP</sequence>
<reference evidence="2" key="1">
    <citation type="submission" date="2017-05" db="EMBL/GenBank/DDBJ databases">
        <title>Complete and WGS of Bordetella genogroups.</title>
        <authorList>
            <person name="Spilker T."/>
            <person name="Lipuma J."/>
        </authorList>
    </citation>
    <scope>NUCLEOTIDE SEQUENCE [LARGE SCALE GENOMIC DNA]</scope>
    <source>
        <strain evidence="2">AU6712</strain>
    </source>
</reference>
<keyword evidence="2" id="KW-1185">Reference proteome</keyword>
<dbReference type="EMBL" id="NEVU01000003">
    <property type="protein sequence ID" value="OZI71894.1"/>
    <property type="molecule type" value="Genomic_DNA"/>
</dbReference>
<proteinExistence type="predicted"/>
<dbReference type="AlphaFoldDB" id="A0A261VCM5"/>
<dbReference type="PROSITE" id="PS51257">
    <property type="entry name" value="PROKAR_LIPOPROTEIN"/>
    <property type="match status" value="1"/>
</dbReference>
<protein>
    <submittedName>
        <fullName evidence="1">General secretion pathway protein GspN</fullName>
    </submittedName>
</protein>